<comment type="caution">
    <text evidence="2">The sequence shown here is derived from an EMBL/GenBank/DDBJ whole genome shotgun (WGS) entry which is preliminary data.</text>
</comment>
<keyword evidence="1" id="KW-0472">Membrane</keyword>
<dbReference type="Proteomes" id="UP000236946">
    <property type="component" value="Unassembled WGS sequence"/>
</dbReference>
<evidence type="ECO:0000313" key="3">
    <source>
        <dbReference type="Proteomes" id="UP000236946"/>
    </source>
</evidence>
<sequence length="177" mass="20664">MAFALIYQLKNKKVWWLDAIMYFSLAILLAAIICYFIFSIKISFQEQKLKQLQELISKTGTKDQLALEKKVFEYQEKINDFTTLLNNHAIPSNFFTFLEQTTLPKVRFTEVKLNKGESKIRLSGTTQDAQMLAQQTYLFQESQFIQDTKLFLFSLGEGGKITFSVIFSLNPQIFQWK</sequence>
<name>A0A2H9T1S6_9BACT</name>
<protein>
    <recommendedName>
        <fullName evidence="4">PilN domain-containing protein</fullName>
    </recommendedName>
</protein>
<feature type="transmembrane region" description="Helical" evidence="1">
    <location>
        <begin position="20"/>
        <end position="40"/>
    </location>
</feature>
<organism evidence="2 3">
    <name type="scientific">Candidatus Staskawiczbacteria bacterium CG10_big_fil_rev_8_21_14_0_10_38_10</name>
    <dbReference type="NCBI Taxonomy" id="1974891"/>
    <lineage>
        <taxon>Bacteria</taxon>
        <taxon>Candidatus Staskawicziibacteriota</taxon>
    </lineage>
</organism>
<accession>A0A2H9T1S6</accession>
<keyword evidence="1" id="KW-0812">Transmembrane</keyword>
<keyword evidence="1" id="KW-1133">Transmembrane helix</keyword>
<dbReference type="AlphaFoldDB" id="A0A2H9T1S6"/>
<proteinExistence type="predicted"/>
<evidence type="ECO:0008006" key="4">
    <source>
        <dbReference type="Google" id="ProtNLM"/>
    </source>
</evidence>
<reference evidence="3" key="1">
    <citation type="submission" date="2017-09" db="EMBL/GenBank/DDBJ databases">
        <title>Depth-based differentiation of microbial function through sediment-hosted aquifers and enrichment of novel symbionts in the deep terrestrial subsurface.</title>
        <authorList>
            <person name="Probst A.J."/>
            <person name="Ladd B."/>
            <person name="Jarett J.K."/>
            <person name="Geller-Mcgrath D.E."/>
            <person name="Sieber C.M.K."/>
            <person name="Emerson J.B."/>
            <person name="Anantharaman K."/>
            <person name="Thomas B.C."/>
            <person name="Malmstrom R."/>
            <person name="Stieglmeier M."/>
            <person name="Klingl A."/>
            <person name="Woyke T."/>
            <person name="Ryan C.M."/>
            <person name="Banfield J.F."/>
        </authorList>
    </citation>
    <scope>NUCLEOTIDE SEQUENCE [LARGE SCALE GENOMIC DNA]</scope>
</reference>
<dbReference type="EMBL" id="PFEN01000013">
    <property type="protein sequence ID" value="PJE69684.1"/>
    <property type="molecule type" value="Genomic_DNA"/>
</dbReference>
<gene>
    <name evidence="2" type="ORF">COU98_00715</name>
</gene>
<evidence type="ECO:0000256" key="1">
    <source>
        <dbReference type="SAM" id="Phobius"/>
    </source>
</evidence>
<evidence type="ECO:0000313" key="2">
    <source>
        <dbReference type="EMBL" id="PJE69684.1"/>
    </source>
</evidence>